<reference evidence="2" key="1">
    <citation type="submission" date="2016-06" db="EMBL/GenBank/DDBJ databases">
        <title>Parallel loss of symbiosis genes in relatives of nitrogen-fixing non-legume Parasponia.</title>
        <authorList>
            <person name="Van Velzen R."/>
            <person name="Holmer R."/>
            <person name="Bu F."/>
            <person name="Rutten L."/>
            <person name="Van Zeijl A."/>
            <person name="Liu W."/>
            <person name="Santuari L."/>
            <person name="Cao Q."/>
            <person name="Sharma T."/>
            <person name="Shen D."/>
            <person name="Roswanjaya Y."/>
            <person name="Wardhani T."/>
            <person name="Kalhor M.S."/>
            <person name="Jansen J."/>
            <person name="Van den Hoogen J."/>
            <person name="Gungor B."/>
            <person name="Hartog M."/>
            <person name="Hontelez J."/>
            <person name="Verver J."/>
            <person name="Yang W.-C."/>
            <person name="Schijlen E."/>
            <person name="Repin R."/>
            <person name="Schilthuizen M."/>
            <person name="Schranz E."/>
            <person name="Heidstra R."/>
            <person name="Miyata K."/>
            <person name="Fedorova E."/>
            <person name="Kohlen W."/>
            <person name="Bisseling T."/>
            <person name="Smit S."/>
            <person name="Geurts R."/>
        </authorList>
    </citation>
    <scope>NUCLEOTIDE SEQUENCE [LARGE SCALE GENOMIC DNA]</scope>
    <source>
        <strain evidence="2">cv. WU1-14</strain>
    </source>
</reference>
<gene>
    <name evidence="1" type="ORF">PanWU01x14_132820</name>
</gene>
<protein>
    <submittedName>
        <fullName evidence="1">Uncharacterized protein</fullName>
    </submittedName>
</protein>
<dbReference type="OrthoDB" id="10271373at2759"/>
<sequence>MDPDAPLLVVFHLALAESTHGKSSSQKARAMPRCSRFHRSAAWCSHAASRPPDHTFHSIAMDQNHQPNLPSALINCWQTQPVLIPSPLYQLLQPGFAMLSSPVALRQMRKLPTNHLHWWSKLLRTEPKPICCLAHQPRLHHLSNSPSPQSPAEVVVV</sequence>
<dbReference type="Proteomes" id="UP000237105">
    <property type="component" value="Unassembled WGS sequence"/>
</dbReference>
<dbReference type="EMBL" id="JXTB01000106">
    <property type="protein sequence ID" value="PON63188.1"/>
    <property type="molecule type" value="Genomic_DNA"/>
</dbReference>
<organism evidence="1 2">
    <name type="scientific">Parasponia andersonii</name>
    <name type="common">Sponia andersonii</name>
    <dbReference type="NCBI Taxonomy" id="3476"/>
    <lineage>
        <taxon>Eukaryota</taxon>
        <taxon>Viridiplantae</taxon>
        <taxon>Streptophyta</taxon>
        <taxon>Embryophyta</taxon>
        <taxon>Tracheophyta</taxon>
        <taxon>Spermatophyta</taxon>
        <taxon>Magnoliopsida</taxon>
        <taxon>eudicotyledons</taxon>
        <taxon>Gunneridae</taxon>
        <taxon>Pentapetalae</taxon>
        <taxon>rosids</taxon>
        <taxon>fabids</taxon>
        <taxon>Rosales</taxon>
        <taxon>Cannabaceae</taxon>
        <taxon>Parasponia</taxon>
    </lineage>
</organism>
<comment type="caution">
    <text evidence="1">The sequence shown here is derived from an EMBL/GenBank/DDBJ whole genome shotgun (WGS) entry which is preliminary data.</text>
</comment>
<dbReference type="AlphaFoldDB" id="A0A2P5CQ67"/>
<evidence type="ECO:0000313" key="1">
    <source>
        <dbReference type="EMBL" id="PON63188.1"/>
    </source>
</evidence>
<evidence type="ECO:0000313" key="2">
    <source>
        <dbReference type="Proteomes" id="UP000237105"/>
    </source>
</evidence>
<name>A0A2P5CQ67_PARAD</name>
<proteinExistence type="predicted"/>
<accession>A0A2P5CQ67</accession>
<keyword evidence="2" id="KW-1185">Reference proteome</keyword>